<organism evidence="4 5">
    <name type="scientific">Kaistia defluvii</name>
    <dbReference type="NCBI Taxonomy" id="410841"/>
    <lineage>
        <taxon>Bacteria</taxon>
        <taxon>Pseudomonadati</taxon>
        <taxon>Pseudomonadota</taxon>
        <taxon>Alphaproteobacteria</taxon>
        <taxon>Hyphomicrobiales</taxon>
        <taxon>Kaistiaceae</taxon>
        <taxon>Kaistia</taxon>
    </lineage>
</organism>
<name>A0ABV2R3Q6_9HYPH</name>
<evidence type="ECO:0000256" key="3">
    <source>
        <dbReference type="ARBA" id="ARBA00022764"/>
    </source>
</evidence>
<dbReference type="RefSeq" id="WP_354553308.1">
    <property type="nucleotide sequence ID" value="NZ_JBEPSM010000003.1"/>
</dbReference>
<evidence type="ECO:0000313" key="5">
    <source>
        <dbReference type="Proteomes" id="UP001549321"/>
    </source>
</evidence>
<dbReference type="EMBL" id="JBEPSM010000003">
    <property type="protein sequence ID" value="MET4635753.1"/>
    <property type="molecule type" value="Genomic_DNA"/>
</dbReference>
<gene>
    <name evidence="4" type="ORF">ABIE08_003704</name>
</gene>
<keyword evidence="3" id="KW-0574">Periplasm</keyword>
<dbReference type="PIRSF" id="PIRSF002825">
    <property type="entry name" value="CfbpA"/>
    <property type="match status" value="1"/>
</dbReference>
<dbReference type="PANTHER" id="PTHR30006">
    <property type="entry name" value="THIAMINE-BINDING PERIPLASMIC PROTEIN-RELATED"/>
    <property type="match status" value="1"/>
</dbReference>
<dbReference type="Gene3D" id="3.40.190.10">
    <property type="entry name" value="Periplasmic binding protein-like II"/>
    <property type="match status" value="2"/>
</dbReference>
<evidence type="ECO:0000256" key="2">
    <source>
        <dbReference type="ARBA" id="ARBA00022729"/>
    </source>
</evidence>
<evidence type="ECO:0000256" key="1">
    <source>
        <dbReference type="ARBA" id="ARBA00008520"/>
    </source>
</evidence>
<comment type="similarity">
    <text evidence="1">Belongs to the bacterial solute-binding protein 1 family.</text>
</comment>
<dbReference type="Pfam" id="PF13416">
    <property type="entry name" value="SBP_bac_8"/>
    <property type="match status" value="1"/>
</dbReference>
<dbReference type="InterPro" id="IPR006311">
    <property type="entry name" value="TAT_signal"/>
</dbReference>
<dbReference type="InterPro" id="IPR006059">
    <property type="entry name" value="SBP"/>
</dbReference>
<dbReference type="PANTHER" id="PTHR30006:SF15">
    <property type="entry name" value="IRON-UTILIZATION PERIPLASMIC PROTEIN"/>
    <property type="match status" value="1"/>
</dbReference>
<accession>A0ABV2R3Q6</accession>
<reference evidence="4 5" key="1">
    <citation type="submission" date="2024-06" db="EMBL/GenBank/DDBJ databases">
        <title>Sorghum-associated microbial communities from plants grown in Nebraska, USA.</title>
        <authorList>
            <person name="Schachtman D."/>
        </authorList>
    </citation>
    <scope>NUCLEOTIDE SEQUENCE [LARGE SCALE GENOMIC DNA]</scope>
    <source>
        <strain evidence="4 5">3207</strain>
    </source>
</reference>
<keyword evidence="5" id="KW-1185">Reference proteome</keyword>
<keyword evidence="2" id="KW-0732">Signal</keyword>
<comment type="caution">
    <text evidence="4">The sequence shown here is derived from an EMBL/GenBank/DDBJ whole genome shotgun (WGS) entry which is preliminary data.</text>
</comment>
<protein>
    <submittedName>
        <fullName evidence="4">Iron(III) transport system substrate-binding protein</fullName>
    </submittedName>
</protein>
<sequence length="341" mass="35796">MYDVTRRQLMHLGVGAAGAAMLSGLPVPARAEDQTLALYNGQHRPPVEALVAAFTAATGIAVVTRNGNSAQLASQLIEEGANSPADVFWSEESPSLVAIAEKGLLAPLHADTLQQIPAKYAARDGSWIGAGARSRVVVYNKSMIEESALPKTVLDFAGEAWADKVAFAPNSGAFQQQVVAVSLLKGRDVALAWLKGLRQYGRVYNSDSAAVEAVEGGDIAVALSNNYYWYALEQELGPDNMNSALYFMGHGDPGTLITVSGAGVLKTSKKAEAAQRFVAFMVSAEGQAAIVGAIAEYPLRPGVVSSFPLKPFDQLDPAPVTPADLGDAAEALALLREADLA</sequence>
<dbReference type="PROSITE" id="PS51318">
    <property type="entry name" value="TAT"/>
    <property type="match status" value="1"/>
</dbReference>
<proteinExistence type="inferred from homology"/>
<dbReference type="SUPFAM" id="SSF53850">
    <property type="entry name" value="Periplasmic binding protein-like II"/>
    <property type="match status" value="1"/>
</dbReference>
<dbReference type="Proteomes" id="UP001549321">
    <property type="component" value="Unassembled WGS sequence"/>
</dbReference>
<evidence type="ECO:0000313" key="4">
    <source>
        <dbReference type="EMBL" id="MET4635753.1"/>
    </source>
</evidence>
<dbReference type="InterPro" id="IPR026045">
    <property type="entry name" value="Ferric-bd"/>
</dbReference>